<comment type="caution">
    <text evidence="2">The sequence shown here is derived from an EMBL/GenBank/DDBJ whole genome shotgun (WGS) entry which is preliminary data.</text>
</comment>
<dbReference type="GO" id="GO:0016787">
    <property type="term" value="F:hydrolase activity"/>
    <property type="evidence" value="ECO:0007669"/>
    <property type="project" value="UniProtKB-KW"/>
</dbReference>
<dbReference type="InterPro" id="IPR036412">
    <property type="entry name" value="HAD-like_sf"/>
</dbReference>
<proteinExistence type="predicted"/>
<dbReference type="PANTHER" id="PTHR43316">
    <property type="entry name" value="HYDROLASE, HALOACID DELAHOGENASE-RELATED"/>
    <property type="match status" value="1"/>
</dbReference>
<organism evidence="2 3">
    <name type="scientific">Agaribacillus aureus</name>
    <dbReference type="NCBI Taxonomy" id="3051825"/>
    <lineage>
        <taxon>Bacteria</taxon>
        <taxon>Pseudomonadati</taxon>
        <taxon>Bacteroidota</taxon>
        <taxon>Cytophagia</taxon>
        <taxon>Cytophagales</taxon>
        <taxon>Splendidivirgaceae</taxon>
        <taxon>Agaribacillus</taxon>
    </lineage>
</organism>
<dbReference type="SUPFAM" id="SSF56784">
    <property type="entry name" value="HAD-like"/>
    <property type="match status" value="1"/>
</dbReference>
<dbReference type="InterPro" id="IPR051540">
    <property type="entry name" value="S-2-haloacid_dehalogenase"/>
</dbReference>
<dbReference type="Pfam" id="PF00702">
    <property type="entry name" value="Hydrolase"/>
    <property type="match status" value="1"/>
</dbReference>
<accession>A0ABT8L189</accession>
<keyword evidence="3" id="KW-1185">Reference proteome</keyword>
<evidence type="ECO:0000313" key="3">
    <source>
        <dbReference type="Proteomes" id="UP001172083"/>
    </source>
</evidence>
<dbReference type="SFLD" id="SFLDG01129">
    <property type="entry name" value="C1.5:_HAD__Beta-PGM__Phosphata"/>
    <property type="match status" value="1"/>
</dbReference>
<reference evidence="2" key="1">
    <citation type="submission" date="2023-06" db="EMBL/GenBank/DDBJ databases">
        <title>Genomic of Agaribacillus aureum.</title>
        <authorList>
            <person name="Wang G."/>
        </authorList>
    </citation>
    <scope>NUCLEOTIDE SEQUENCE</scope>
    <source>
        <strain evidence="2">BMA12</strain>
    </source>
</reference>
<gene>
    <name evidence="2" type="ORF">QQ020_05595</name>
</gene>
<evidence type="ECO:0000313" key="2">
    <source>
        <dbReference type="EMBL" id="MDN5211510.1"/>
    </source>
</evidence>
<dbReference type="Gene3D" id="3.40.50.1000">
    <property type="entry name" value="HAD superfamily/HAD-like"/>
    <property type="match status" value="1"/>
</dbReference>
<dbReference type="RefSeq" id="WP_346756842.1">
    <property type="nucleotide sequence ID" value="NZ_JAUJEB010000001.1"/>
</dbReference>
<name>A0ABT8L189_9BACT</name>
<dbReference type="Gene3D" id="1.10.150.240">
    <property type="entry name" value="Putative phosphatase, domain 2"/>
    <property type="match status" value="1"/>
</dbReference>
<dbReference type="EMBL" id="JAUJEB010000001">
    <property type="protein sequence ID" value="MDN5211510.1"/>
    <property type="molecule type" value="Genomic_DNA"/>
</dbReference>
<dbReference type="InterPro" id="IPR023198">
    <property type="entry name" value="PGP-like_dom2"/>
</dbReference>
<dbReference type="Proteomes" id="UP001172083">
    <property type="component" value="Unassembled WGS sequence"/>
</dbReference>
<evidence type="ECO:0000256" key="1">
    <source>
        <dbReference type="ARBA" id="ARBA00022801"/>
    </source>
</evidence>
<dbReference type="SFLD" id="SFLDS00003">
    <property type="entry name" value="Haloacid_Dehalogenase"/>
    <property type="match status" value="1"/>
</dbReference>
<keyword evidence="1 2" id="KW-0378">Hydrolase</keyword>
<dbReference type="InterPro" id="IPR023214">
    <property type="entry name" value="HAD_sf"/>
</dbReference>
<dbReference type="PANTHER" id="PTHR43316:SF8">
    <property type="entry name" value="HAD FAMILY HYDROLASE"/>
    <property type="match status" value="1"/>
</dbReference>
<sequence length="236" mass="27248">MTKIKIIAFDADDTLWINEPLFINTRERCEAILAPYIDPREIEERLYATEMKNLHLFGYGIKGFVLSMIETAIQLSYGNIPGREIQQIIDMGKEMIRHPIQLIPKVRNVLQELAQQYELMVITKGDLFDQESKIARSGLAEFFNIIEIVSDKSEDTYAKIIRRYQININEFVMVGNSLKSDILPVCNLGASAVHIPFHTTWQHEEITAHQSNHIDYHEIKSITQLPELLDHLNTKV</sequence>
<protein>
    <submittedName>
        <fullName evidence="2">HAD family hydrolase</fullName>
    </submittedName>
</protein>